<feature type="domain" description="SET" evidence="2">
    <location>
        <begin position="476"/>
        <end position="588"/>
    </location>
</feature>
<dbReference type="InterPro" id="IPR001214">
    <property type="entry name" value="SET_dom"/>
</dbReference>
<evidence type="ECO:0000313" key="3">
    <source>
        <dbReference type="EMBL" id="CZT07020.1"/>
    </source>
</evidence>
<keyword evidence="4" id="KW-1185">Reference proteome</keyword>
<sequence length="606" mass="68552">MVMEEVAAKVERIEKRLKGLDENCKAFFSSRSEDHRSTPTNRPSWVAQICKSLDDISADLRAVKATLSTYSPMGSRVPQADTMANAMLETKTQDGAPTQILCEATPPAVTESQEKAGPLREKGRDPHAIPTTQLAVRDQVPPAATQSSEAVRPLRKPTDTHNRLSRTNTTAASPALNEPPAVTERKRKATQTEIQPSKPRVAPQISVLCEAIRGREAFHRLRTLVRSWRDRSTPLFEVNKDNELAVQLVRVIGFGEERSPLIEFLNRFAKVKLADVIDSGKAGRSSADPESLNELMDGLQWARTTRNRTRLHSYLKEGRRWRRLCGNFGGLLCLIPPNREDKEAALRISGRMYYELKQHDVHQLHSLLGSDQSMPLSQIGTTLQMSIWQNTEVPEFEWESEDPQEIDRLSARELAPFMKEFQLIEENEVARYEWPKPDSWPWEWPRSPSWVPSSDTPCDLCDEGDCDCIVSCLPQSRPRISNEPGKGQGVRAIGMYRKDQILGELLGEFVPLDTFHDGWAMEFRRPDLGEEPIAQIYSKKMGNWVRKVNHSCDSSAEFKVMKISELWRQMIVAVRDISHDEEITAFCGTNFLRGQGKTCVCSACSR</sequence>
<evidence type="ECO:0000256" key="1">
    <source>
        <dbReference type="SAM" id="MobiDB-lite"/>
    </source>
</evidence>
<dbReference type="EMBL" id="FJUX01000091">
    <property type="protein sequence ID" value="CZT07020.1"/>
    <property type="molecule type" value="Genomic_DNA"/>
</dbReference>
<evidence type="ECO:0000313" key="4">
    <source>
        <dbReference type="Proteomes" id="UP000178912"/>
    </source>
</evidence>
<feature type="region of interest" description="Disordered" evidence="1">
    <location>
        <begin position="108"/>
        <end position="199"/>
    </location>
</feature>
<dbReference type="OrthoDB" id="3518712at2759"/>
<feature type="compositionally biased region" description="Basic and acidic residues" evidence="1">
    <location>
        <begin position="112"/>
        <end position="127"/>
    </location>
</feature>
<organism evidence="3 4">
    <name type="scientific">Rhynchosporium agropyri</name>
    <dbReference type="NCBI Taxonomy" id="914238"/>
    <lineage>
        <taxon>Eukaryota</taxon>
        <taxon>Fungi</taxon>
        <taxon>Dikarya</taxon>
        <taxon>Ascomycota</taxon>
        <taxon>Pezizomycotina</taxon>
        <taxon>Leotiomycetes</taxon>
        <taxon>Helotiales</taxon>
        <taxon>Ploettnerulaceae</taxon>
        <taxon>Rhynchosporium</taxon>
    </lineage>
</organism>
<name>A0A1E1L8Y6_9HELO</name>
<dbReference type="PROSITE" id="PS50280">
    <property type="entry name" value="SET"/>
    <property type="match status" value="1"/>
</dbReference>
<protein>
    <recommendedName>
        <fullName evidence="2">SET domain-containing protein</fullName>
    </recommendedName>
</protein>
<dbReference type="InterPro" id="IPR046341">
    <property type="entry name" value="SET_dom_sf"/>
</dbReference>
<accession>A0A1E1L8Y6</accession>
<dbReference type="SUPFAM" id="SSF82199">
    <property type="entry name" value="SET domain"/>
    <property type="match status" value="1"/>
</dbReference>
<dbReference type="Proteomes" id="UP000178912">
    <property type="component" value="Unassembled WGS sequence"/>
</dbReference>
<dbReference type="SMART" id="SM00317">
    <property type="entry name" value="SET"/>
    <property type="match status" value="1"/>
</dbReference>
<gene>
    <name evidence="3" type="ORF">RAG0_12607</name>
</gene>
<dbReference type="Pfam" id="PF00856">
    <property type="entry name" value="SET"/>
    <property type="match status" value="1"/>
</dbReference>
<dbReference type="AlphaFoldDB" id="A0A1E1L8Y6"/>
<reference evidence="4" key="1">
    <citation type="submission" date="2016-03" db="EMBL/GenBank/DDBJ databases">
        <authorList>
            <person name="Guldener U."/>
        </authorList>
    </citation>
    <scope>NUCLEOTIDE SEQUENCE [LARGE SCALE GENOMIC DNA]</scope>
    <source>
        <strain evidence="4">04CH-RAC-A.6.1</strain>
    </source>
</reference>
<evidence type="ECO:0000259" key="2">
    <source>
        <dbReference type="PROSITE" id="PS50280"/>
    </source>
</evidence>
<proteinExistence type="predicted"/>
<dbReference type="Gene3D" id="2.170.270.10">
    <property type="entry name" value="SET domain"/>
    <property type="match status" value="1"/>
</dbReference>